<sequence length="197" mass="22328">MRNSLILALCLFLLAGCGRSVTELDPATDPAEDADFSSADYFRITDTMMSSLTASGFFDRYRAEHGGERPVILLAESLQNKTDEHIDTRLILEKIRTSMIKEGLADFVDDQAFDMALDQLNMQATELYDNMKAAKIGRFVGAKYVLRGSISNLRKMEGRETRNYMNVTLDMFEVETLLIKWTDEVDIKRASTKGLFR</sequence>
<gene>
    <name evidence="3" type="primary">lpoB</name>
    <name evidence="3" type="ORF">ENO08_00190</name>
</gene>
<dbReference type="EMBL" id="DSEC01000016">
    <property type="protein sequence ID" value="HER42863.1"/>
    <property type="molecule type" value="Genomic_DNA"/>
</dbReference>
<dbReference type="GO" id="GO:0031241">
    <property type="term" value="C:periplasmic side of cell outer membrane"/>
    <property type="evidence" value="ECO:0007669"/>
    <property type="project" value="TreeGrafter"/>
</dbReference>
<dbReference type="GO" id="GO:0030234">
    <property type="term" value="F:enzyme regulator activity"/>
    <property type="evidence" value="ECO:0007669"/>
    <property type="project" value="TreeGrafter"/>
</dbReference>
<dbReference type="NCBIfam" id="TIGR02722">
    <property type="entry name" value="lp"/>
    <property type="match status" value="1"/>
</dbReference>
<feature type="chain" id="PRO_5030840315" description="Penicillin-binding protein activator LpoB" evidence="2">
    <location>
        <begin position="23"/>
        <end position="197"/>
    </location>
</feature>
<comment type="caution">
    <text evidence="3">The sequence shown here is derived from an EMBL/GenBank/DDBJ whole genome shotgun (WGS) entry which is preliminary data.</text>
</comment>
<dbReference type="AlphaFoldDB" id="A0A7V2ATA8"/>
<reference evidence="3" key="1">
    <citation type="journal article" date="2020" name="mSystems">
        <title>Genome- and Community-Level Interaction Insights into Carbon Utilization and Element Cycling Functions of Hydrothermarchaeota in Hydrothermal Sediment.</title>
        <authorList>
            <person name="Zhou Z."/>
            <person name="Liu Y."/>
            <person name="Xu W."/>
            <person name="Pan J."/>
            <person name="Luo Z.H."/>
            <person name="Li M."/>
        </authorList>
    </citation>
    <scope>NUCLEOTIDE SEQUENCE [LARGE SCALE GENOMIC DNA]</scope>
    <source>
        <strain evidence="3">SpSt-1233</strain>
    </source>
</reference>
<dbReference type="PANTHER" id="PTHR40593">
    <property type="entry name" value="PENICILLIN-BINDING PROTEIN ACTIVATOR LPOB"/>
    <property type="match status" value="1"/>
</dbReference>
<dbReference type="InterPro" id="IPR014094">
    <property type="entry name" value="LpoB"/>
</dbReference>
<dbReference type="PROSITE" id="PS51257">
    <property type="entry name" value="PROKAR_LIPOPROTEIN"/>
    <property type="match status" value="1"/>
</dbReference>
<organism evidence="3">
    <name type="scientific">Eiseniibacteriota bacterium</name>
    <dbReference type="NCBI Taxonomy" id="2212470"/>
    <lineage>
        <taxon>Bacteria</taxon>
        <taxon>Candidatus Eiseniibacteriota</taxon>
    </lineage>
</organism>
<evidence type="ECO:0000313" key="3">
    <source>
        <dbReference type="EMBL" id="HER42863.1"/>
    </source>
</evidence>
<dbReference type="PANTHER" id="PTHR40593:SF1">
    <property type="entry name" value="PENICILLIN-BINDING PROTEIN ACTIVATOR LPOB"/>
    <property type="match status" value="1"/>
</dbReference>
<dbReference type="Proteomes" id="UP000886069">
    <property type="component" value="Unassembled WGS sequence"/>
</dbReference>
<name>A0A7V2ATA8_UNCEI</name>
<protein>
    <recommendedName>
        <fullName evidence="1">Penicillin-binding protein activator LpoB</fullName>
    </recommendedName>
</protein>
<evidence type="ECO:0000256" key="2">
    <source>
        <dbReference type="SAM" id="SignalP"/>
    </source>
</evidence>
<feature type="signal peptide" evidence="2">
    <location>
        <begin position="1"/>
        <end position="22"/>
    </location>
</feature>
<dbReference type="Gene3D" id="3.40.50.10610">
    <property type="entry name" value="ABC-type transport auxiliary lipoprotein component"/>
    <property type="match status" value="1"/>
</dbReference>
<evidence type="ECO:0000256" key="1">
    <source>
        <dbReference type="NCBIfam" id="TIGR02722"/>
    </source>
</evidence>
<dbReference type="Pfam" id="PF13036">
    <property type="entry name" value="LpoB"/>
    <property type="match status" value="1"/>
</dbReference>
<dbReference type="GO" id="GO:0009252">
    <property type="term" value="P:peptidoglycan biosynthetic process"/>
    <property type="evidence" value="ECO:0007669"/>
    <property type="project" value="TreeGrafter"/>
</dbReference>
<accession>A0A7V2ATA8</accession>
<proteinExistence type="predicted"/>
<keyword evidence="2" id="KW-0732">Signal</keyword>